<evidence type="ECO:0000313" key="2">
    <source>
        <dbReference type="Proteomes" id="UP001054252"/>
    </source>
</evidence>
<dbReference type="AlphaFoldDB" id="A0AAV5KW97"/>
<dbReference type="EMBL" id="BPVZ01000081">
    <property type="protein sequence ID" value="GKV28907.1"/>
    <property type="molecule type" value="Genomic_DNA"/>
</dbReference>
<reference evidence="1 2" key="1">
    <citation type="journal article" date="2021" name="Commun. Biol.">
        <title>The genome of Shorea leprosula (Dipterocarpaceae) highlights the ecological relevance of drought in aseasonal tropical rainforests.</title>
        <authorList>
            <person name="Ng K.K.S."/>
            <person name="Kobayashi M.J."/>
            <person name="Fawcett J.A."/>
            <person name="Hatakeyama M."/>
            <person name="Paape T."/>
            <person name="Ng C.H."/>
            <person name="Ang C.C."/>
            <person name="Tnah L.H."/>
            <person name="Lee C.T."/>
            <person name="Nishiyama T."/>
            <person name="Sese J."/>
            <person name="O'Brien M.J."/>
            <person name="Copetti D."/>
            <person name="Mohd Noor M.I."/>
            <person name="Ong R.C."/>
            <person name="Putra M."/>
            <person name="Sireger I.Z."/>
            <person name="Indrioko S."/>
            <person name="Kosugi Y."/>
            <person name="Izuno A."/>
            <person name="Isagi Y."/>
            <person name="Lee S.L."/>
            <person name="Shimizu K.K."/>
        </authorList>
    </citation>
    <scope>NUCLEOTIDE SEQUENCE [LARGE SCALE GENOMIC DNA]</scope>
    <source>
        <strain evidence="1">214</strain>
    </source>
</reference>
<protein>
    <submittedName>
        <fullName evidence="1">Uncharacterized protein</fullName>
    </submittedName>
</protein>
<proteinExistence type="predicted"/>
<keyword evidence="2" id="KW-1185">Reference proteome</keyword>
<evidence type="ECO:0000313" key="1">
    <source>
        <dbReference type="EMBL" id="GKV28907.1"/>
    </source>
</evidence>
<gene>
    <name evidence="1" type="ORF">SLEP1_g37894</name>
</gene>
<dbReference type="Proteomes" id="UP001054252">
    <property type="component" value="Unassembled WGS sequence"/>
</dbReference>
<accession>A0AAV5KW97</accession>
<organism evidence="1 2">
    <name type="scientific">Rubroshorea leprosula</name>
    <dbReference type="NCBI Taxonomy" id="152421"/>
    <lineage>
        <taxon>Eukaryota</taxon>
        <taxon>Viridiplantae</taxon>
        <taxon>Streptophyta</taxon>
        <taxon>Embryophyta</taxon>
        <taxon>Tracheophyta</taxon>
        <taxon>Spermatophyta</taxon>
        <taxon>Magnoliopsida</taxon>
        <taxon>eudicotyledons</taxon>
        <taxon>Gunneridae</taxon>
        <taxon>Pentapetalae</taxon>
        <taxon>rosids</taxon>
        <taxon>malvids</taxon>
        <taxon>Malvales</taxon>
        <taxon>Dipterocarpaceae</taxon>
        <taxon>Rubroshorea</taxon>
    </lineage>
</organism>
<name>A0AAV5KW97_9ROSI</name>
<sequence>MYRDSCLIKYINTVTNLESMKHSLSLVLNVAPPKVSMVS</sequence>
<comment type="caution">
    <text evidence="1">The sequence shown here is derived from an EMBL/GenBank/DDBJ whole genome shotgun (WGS) entry which is preliminary data.</text>
</comment>